<reference evidence="8" key="1">
    <citation type="submission" date="2017-09" db="EMBL/GenBank/DDBJ databases">
        <authorList>
            <person name="Cho G.-S."/>
            <person name="Oguntoyinbo F.A."/>
            <person name="Cnockaert M."/>
            <person name="Kabisch J."/>
            <person name="Neve H."/>
            <person name="Bockelmann W."/>
            <person name="Wenning M."/>
            <person name="Franz C.M."/>
            <person name="Vandamme P."/>
        </authorList>
    </citation>
    <scope>NUCLEOTIDE SEQUENCE [LARGE SCALE GENOMIC DNA]</scope>
    <source>
        <strain evidence="8">MBT G8648</strain>
    </source>
</reference>
<feature type="domain" description="O-antigen ligase-related" evidence="6">
    <location>
        <begin position="193"/>
        <end position="348"/>
    </location>
</feature>
<dbReference type="GO" id="GO:0016874">
    <property type="term" value="F:ligase activity"/>
    <property type="evidence" value="ECO:0007669"/>
    <property type="project" value="UniProtKB-KW"/>
</dbReference>
<feature type="transmembrane region" description="Helical" evidence="5">
    <location>
        <begin position="70"/>
        <end position="89"/>
    </location>
</feature>
<sequence length="424" mass="45441">MCALKLVSDPHSEENHGNIPQLYTSVAVFLLGALSLVVPSGYSVGAVLLLLGGLAALVTGRVSALSKESCWVVAALLCYALIAIAEVWWDGQGSRGLDKPSRFLLAIPALLWVLRAPPRLEFLWSGFALGALLAGSWAAWQKLFVGIDRAQGHTHVIQFGNLSMLLGVLCLAGLGWAVAHPHRRAWVCLLSLGALAGILGSLFSGSRGGWVGFPIVLLVLYRAYGTHLATQLKVLAVGIVLLGGLIAYAVPQIGVQGRVHQAVEDIGLYISGENRGTSVGARFEMWRGAALLIQEKPITGWGSSGYKSAMWQLGEEGVIHTEAAQYGHAHNEFVDAFAKRGIIGLCALLALYFIPMRLFARQLHAQNLATRSVATAGVLLPVTYIDFGLSQAFLTHNSGVMMYAFILVVLWGVIVNQSKISERT</sequence>
<dbReference type="AlphaFoldDB" id="A0A2A4HK81"/>
<dbReference type="Pfam" id="PF04932">
    <property type="entry name" value="Wzy_C"/>
    <property type="match status" value="1"/>
</dbReference>
<dbReference type="PANTHER" id="PTHR37422">
    <property type="entry name" value="TEICHURONIC ACID BIOSYNTHESIS PROTEIN TUAE"/>
    <property type="match status" value="1"/>
</dbReference>
<keyword evidence="7" id="KW-0436">Ligase</keyword>
<evidence type="ECO:0000313" key="8">
    <source>
        <dbReference type="Proteomes" id="UP000218677"/>
    </source>
</evidence>
<dbReference type="OrthoDB" id="8576060at2"/>
<evidence type="ECO:0000256" key="2">
    <source>
        <dbReference type="ARBA" id="ARBA00022692"/>
    </source>
</evidence>
<evidence type="ECO:0000256" key="4">
    <source>
        <dbReference type="ARBA" id="ARBA00023136"/>
    </source>
</evidence>
<keyword evidence="2 5" id="KW-0812">Transmembrane</keyword>
<proteinExistence type="predicted"/>
<feature type="transmembrane region" description="Helical" evidence="5">
    <location>
        <begin position="209"/>
        <end position="225"/>
    </location>
</feature>
<feature type="transmembrane region" description="Helical" evidence="5">
    <location>
        <begin position="232"/>
        <end position="250"/>
    </location>
</feature>
<dbReference type="InterPro" id="IPR051533">
    <property type="entry name" value="WaaL-like"/>
</dbReference>
<dbReference type="PANTHER" id="PTHR37422:SF17">
    <property type="entry name" value="O-ANTIGEN LIGASE"/>
    <property type="match status" value="1"/>
</dbReference>
<feature type="transmembrane region" description="Helical" evidence="5">
    <location>
        <begin position="372"/>
        <end position="394"/>
    </location>
</feature>
<keyword evidence="3 5" id="KW-1133">Transmembrane helix</keyword>
<accession>A0A2A4HK81</accession>
<comment type="subcellular location">
    <subcellularLocation>
        <location evidence="1">Membrane</location>
        <topology evidence="1">Multi-pass membrane protein</topology>
    </subcellularLocation>
</comment>
<evidence type="ECO:0000259" key="6">
    <source>
        <dbReference type="Pfam" id="PF04932"/>
    </source>
</evidence>
<comment type="caution">
    <text evidence="7">The sequence shown here is derived from an EMBL/GenBank/DDBJ whole genome shotgun (WGS) entry which is preliminary data.</text>
</comment>
<organism evidence="7 8">
    <name type="scientific">Vreelandella nigrificans</name>
    <dbReference type="NCBI Taxonomy" id="2042704"/>
    <lineage>
        <taxon>Bacteria</taxon>
        <taxon>Pseudomonadati</taxon>
        <taxon>Pseudomonadota</taxon>
        <taxon>Gammaproteobacteria</taxon>
        <taxon>Oceanospirillales</taxon>
        <taxon>Halomonadaceae</taxon>
        <taxon>Vreelandella</taxon>
    </lineage>
</organism>
<keyword evidence="8" id="KW-1185">Reference proteome</keyword>
<evidence type="ECO:0000256" key="3">
    <source>
        <dbReference type="ARBA" id="ARBA00022989"/>
    </source>
</evidence>
<evidence type="ECO:0000256" key="1">
    <source>
        <dbReference type="ARBA" id="ARBA00004141"/>
    </source>
</evidence>
<feature type="transmembrane region" description="Helical" evidence="5">
    <location>
        <begin position="341"/>
        <end position="360"/>
    </location>
</feature>
<dbReference type="Proteomes" id="UP000218677">
    <property type="component" value="Unassembled WGS sequence"/>
</dbReference>
<dbReference type="EMBL" id="NWUX01000011">
    <property type="protein sequence ID" value="PCF95180.1"/>
    <property type="molecule type" value="Genomic_DNA"/>
</dbReference>
<protein>
    <submittedName>
        <fullName evidence="7">Ligase</fullName>
    </submittedName>
</protein>
<dbReference type="InterPro" id="IPR007016">
    <property type="entry name" value="O-antigen_ligase-rel_domated"/>
</dbReference>
<dbReference type="GO" id="GO:0016020">
    <property type="term" value="C:membrane"/>
    <property type="evidence" value="ECO:0007669"/>
    <property type="project" value="UniProtKB-SubCell"/>
</dbReference>
<evidence type="ECO:0000313" key="7">
    <source>
        <dbReference type="EMBL" id="PCF95180.1"/>
    </source>
</evidence>
<feature type="transmembrane region" description="Helical" evidence="5">
    <location>
        <begin position="26"/>
        <end position="58"/>
    </location>
</feature>
<gene>
    <name evidence="7" type="ORF">CPA45_12775</name>
</gene>
<evidence type="ECO:0000256" key="5">
    <source>
        <dbReference type="SAM" id="Phobius"/>
    </source>
</evidence>
<feature type="transmembrane region" description="Helical" evidence="5">
    <location>
        <begin position="160"/>
        <end position="179"/>
    </location>
</feature>
<feature type="transmembrane region" description="Helical" evidence="5">
    <location>
        <begin position="122"/>
        <end position="140"/>
    </location>
</feature>
<name>A0A2A4HK81_9GAMM</name>
<feature type="transmembrane region" description="Helical" evidence="5">
    <location>
        <begin position="400"/>
        <end position="416"/>
    </location>
</feature>
<keyword evidence="4 5" id="KW-0472">Membrane</keyword>